<keyword evidence="1" id="KW-0175">Coiled coil</keyword>
<evidence type="ECO:0000256" key="1">
    <source>
        <dbReference type="SAM" id="Coils"/>
    </source>
</evidence>
<feature type="coiled-coil region" evidence="1">
    <location>
        <begin position="21"/>
        <end position="81"/>
    </location>
</feature>
<organism evidence="3 4">
    <name type="scientific">Lates japonicus</name>
    <name type="common">Japanese lates</name>
    <dbReference type="NCBI Taxonomy" id="270547"/>
    <lineage>
        <taxon>Eukaryota</taxon>
        <taxon>Metazoa</taxon>
        <taxon>Chordata</taxon>
        <taxon>Craniata</taxon>
        <taxon>Vertebrata</taxon>
        <taxon>Euteleostomi</taxon>
        <taxon>Actinopterygii</taxon>
        <taxon>Neopterygii</taxon>
        <taxon>Teleostei</taxon>
        <taxon>Neoteleostei</taxon>
        <taxon>Acanthomorphata</taxon>
        <taxon>Carangaria</taxon>
        <taxon>Carangaria incertae sedis</taxon>
        <taxon>Centropomidae</taxon>
        <taxon>Lates</taxon>
    </lineage>
</organism>
<evidence type="ECO:0000313" key="3">
    <source>
        <dbReference type="EMBL" id="GLD66868.1"/>
    </source>
</evidence>
<dbReference type="Proteomes" id="UP001279410">
    <property type="component" value="Unassembled WGS sequence"/>
</dbReference>
<accession>A0AAD3N575</accession>
<evidence type="ECO:0000313" key="4">
    <source>
        <dbReference type="Proteomes" id="UP001279410"/>
    </source>
</evidence>
<feature type="compositionally biased region" description="Polar residues" evidence="2">
    <location>
        <begin position="130"/>
        <end position="141"/>
    </location>
</feature>
<proteinExistence type="predicted"/>
<dbReference type="AlphaFoldDB" id="A0AAD3N575"/>
<protein>
    <submittedName>
        <fullName evidence="3">Uncharacterized protein</fullName>
    </submittedName>
</protein>
<name>A0AAD3N575_LATJO</name>
<feature type="region of interest" description="Disordered" evidence="2">
    <location>
        <begin position="125"/>
        <end position="160"/>
    </location>
</feature>
<sequence>MVKKQVERQIADLRSEFLLMKAALKEEMTEQLRELAAKEGRASSLYYTSLGNVSRHLREIQEDMKNAKEDEEDDAESLDLEILSLNFSETPPDSTDSFIMRKHPKYDLGESTMILLDVSCHSDISDGETSDVSNDADTSSRPAKCEQEENQGNVSDVAADANTSQLLKESEKEKGSSRNPFRVKSSFMPQELRCEAESVDGTKEEEALLMERQWKEWMDKQEMGGNHNKVQPVDQQKTEKQGEAAPPASKIQGTQNVKQVVTMTKMTKMKTYFSELIKPNVSYKWQRFEDED</sequence>
<dbReference type="EMBL" id="BRZM01000098">
    <property type="protein sequence ID" value="GLD66868.1"/>
    <property type="molecule type" value="Genomic_DNA"/>
</dbReference>
<evidence type="ECO:0000256" key="2">
    <source>
        <dbReference type="SAM" id="MobiDB-lite"/>
    </source>
</evidence>
<reference evidence="3" key="1">
    <citation type="submission" date="2022-08" db="EMBL/GenBank/DDBJ databases">
        <title>Genome sequencing of akame (Lates japonicus).</title>
        <authorList>
            <person name="Hashiguchi Y."/>
            <person name="Takahashi H."/>
        </authorList>
    </citation>
    <scope>NUCLEOTIDE SEQUENCE</scope>
    <source>
        <strain evidence="3">Kochi</strain>
    </source>
</reference>
<keyword evidence="4" id="KW-1185">Reference proteome</keyword>
<comment type="caution">
    <text evidence="3">The sequence shown here is derived from an EMBL/GenBank/DDBJ whole genome shotgun (WGS) entry which is preliminary data.</text>
</comment>
<gene>
    <name evidence="3" type="ORF">AKAME5_001824100</name>
</gene>
<feature type="region of interest" description="Disordered" evidence="2">
    <location>
        <begin position="222"/>
        <end position="256"/>
    </location>
</feature>